<keyword evidence="1" id="KW-0472">Membrane</keyword>
<dbReference type="AlphaFoldDB" id="M4QKG2"/>
<protein>
    <submittedName>
        <fullName evidence="2">Uncharacterized protein</fullName>
    </submittedName>
</protein>
<keyword evidence="1" id="KW-0812">Transmembrane</keyword>
<feature type="transmembrane region" description="Helical" evidence="1">
    <location>
        <begin position="6"/>
        <end position="26"/>
    </location>
</feature>
<dbReference type="GeneID" id="15332802"/>
<keyword evidence="1" id="KW-1133">Transmembrane helix</keyword>
<sequence length="35" mass="4201">MYIYYMYIFLYGLVVTGKAFLSLMAGNKLKKRFRT</sequence>
<dbReference type="RefSeq" id="YP_007890469.1">
    <property type="nucleotide sequence ID" value="NC_021124.1"/>
</dbReference>
<dbReference type="EMBL" id="KC353352">
    <property type="protein sequence ID" value="AGH23963.1"/>
    <property type="molecule type" value="Genomic_DNA"/>
</dbReference>
<keyword evidence="2" id="KW-0496">Mitochondrion</keyword>
<name>M4QKG2_ANDGO</name>
<accession>M4QKG2</accession>
<reference evidence="2" key="1">
    <citation type="journal article" date="2013" name="Genome Biol. Evol.">
        <title>Strikingly bacteria-like and gene-rich mitochondrial genomes throughout jakobid protists.</title>
        <authorList>
            <person name="Burger G."/>
            <person name="Gray M.W."/>
            <person name="Forget L."/>
            <person name="Lang B.F."/>
        </authorList>
    </citation>
    <scope>NUCLEOTIDE SEQUENCE</scope>
    <source>
        <strain evidence="2">ATCC PRA-185</strain>
    </source>
</reference>
<evidence type="ECO:0000256" key="1">
    <source>
        <dbReference type="SAM" id="Phobius"/>
    </source>
</evidence>
<proteinExistence type="predicted"/>
<gene>
    <name evidence="2" type="primary">orf35</name>
</gene>
<organism evidence="2">
    <name type="scientific">Andalucia godoyi</name>
    <name type="common">Flagellate</name>
    <dbReference type="NCBI Taxonomy" id="505711"/>
    <lineage>
        <taxon>Eukaryota</taxon>
        <taxon>Discoba</taxon>
        <taxon>Jakobida</taxon>
        <taxon>Andalucina</taxon>
        <taxon>Andaluciidae</taxon>
        <taxon>Andalucia</taxon>
    </lineage>
</organism>
<geneLocation type="mitochondrion" evidence="2"/>
<evidence type="ECO:0000313" key="2">
    <source>
        <dbReference type="EMBL" id="AGH23963.1"/>
    </source>
</evidence>